<dbReference type="EMBL" id="CAICTM010000477">
    <property type="protein sequence ID" value="CAB9511302.1"/>
    <property type="molecule type" value="Genomic_DNA"/>
</dbReference>
<dbReference type="CDD" id="cd18186">
    <property type="entry name" value="BTB_POZ_ZBTB_KLHL-like"/>
    <property type="match status" value="1"/>
</dbReference>
<dbReference type="PANTHER" id="PTHR24412">
    <property type="entry name" value="KELCH PROTEIN"/>
    <property type="match status" value="1"/>
</dbReference>
<dbReference type="PROSITE" id="PS50097">
    <property type="entry name" value="BTB"/>
    <property type="match status" value="1"/>
</dbReference>
<dbReference type="OrthoDB" id="9997739at2759"/>
<evidence type="ECO:0000256" key="2">
    <source>
        <dbReference type="ARBA" id="ARBA00022737"/>
    </source>
</evidence>
<dbReference type="Proteomes" id="UP001153069">
    <property type="component" value="Unassembled WGS sequence"/>
</dbReference>
<evidence type="ECO:0000259" key="3">
    <source>
        <dbReference type="PROSITE" id="PS50097"/>
    </source>
</evidence>
<feature type="domain" description="BTB" evidence="3">
    <location>
        <begin position="2"/>
        <end position="71"/>
    </location>
</feature>
<dbReference type="InterPro" id="IPR000210">
    <property type="entry name" value="BTB/POZ_dom"/>
</dbReference>
<evidence type="ECO:0000313" key="4">
    <source>
        <dbReference type="EMBL" id="CAB9511302.1"/>
    </source>
</evidence>
<comment type="caution">
    <text evidence="4">The sequence shown here is derived from an EMBL/GenBank/DDBJ whole genome shotgun (WGS) entry which is preliminary data.</text>
</comment>
<reference evidence="4" key="1">
    <citation type="submission" date="2020-06" db="EMBL/GenBank/DDBJ databases">
        <authorList>
            <consortium name="Plant Systems Biology data submission"/>
        </authorList>
    </citation>
    <scope>NUCLEOTIDE SEQUENCE</scope>
    <source>
        <strain evidence="4">D6</strain>
    </source>
</reference>
<protein>
    <recommendedName>
        <fullName evidence="3">BTB domain-containing protein</fullName>
    </recommendedName>
</protein>
<dbReference type="InterPro" id="IPR011333">
    <property type="entry name" value="SKP1/BTB/POZ_sf"/>
</dbReference>
<dbReference type="PANTHER" id="PTHR24412:SF489">
    <property type="entry name" value="RING FINGER DOMAIN AND KELCH REPEAT-CONTAINING PROTEIN DDB_G0271372"/>
    <property type="match status" value="1"/>
</dbReference>
<keyword evidence="5" id="KW-1185">Reference proteome</keyword>
<accession>A0A9N8HFW4</accession>
<keyword evidence="2" id="KW-0677">Repeat</keyword>
<evidence type="ECO:0000256" key="1">
    <source>
        <dbReference type="ARBA" id="ARBA00022441"/>
    </source>
</evidence>
<dbReference type="AlphaFoldDB" id="A0A9N8HFW4"/>
<gene>
    <name evidence="4" type="ORF">SEMRO_478_G151041.1</name>
</gene>
<dbReference type="SMART" id="SM00225">
    <property type="entry name" value="BTB"/>
    <property type="match status" value="1"/>
</dbReference>
<sequence>MKNTMMSLKGKAAISFANRAALSIRSPYFKTMFKKGGFQESANDVVPIGFSSTVLKSIVEYIHTDTATILVSDLAEPSPEITSGAMEEFQTLLSLTEASVYVQLPGLCRKAQKCLAVYMNANPSMAFAVLAASKLDGPVISEEMIKSAWKKITWMTGSLDGIVLGHISATALGAIFQDAHFKIDSTKSFKLCRLWSQSEPSLSGETKDDRINAAKALVQDYVELEFMDPDDLENLIVSSGLVNDNQLTSALLKQAKKAKHEHRISFHKQSLDGKMLEWKNSKSKLFSFCMKFGWRSDLLDGPVLMLGGKYQWILKIGLKNSTWMQAPWLGVTKSTHNLSPTKSCGDQKNCWGFSGSSGHAYDNGVKHGFLGHAAVLHAQSQQVTMIFDLSDGAIDNGTLTVLVHGQGTFKAASNMRTHLVGTSVGYAPAVSCTRATVEILEFKFL</sequence>
<dbReference type="Gene3D" id="3.30.710.10">
    <property type="entry name" value="Potassium Channel Kv1.1, Chain A"/>
    <property type="match status" value="1"/>
</dbReference>
<name>A0A9N8HFW4_9STRA</name>
<organism evidence="4 5">
    <name type="scientific">Seminavis robusta</name>
    <dbReference type="NCBI Taxonomy" id="568900"/>
    <lineage>
        <taxon>Eukaryota</taxon>
        <taxon>Sar</taxon>
        <taxon>Stramenopiles</taxon>
        <taxon>Ochrophyta</taxon>
        <taxon>Bacillariophyta</taxon>
        <taxon>Bacillariophyceae</taxon>
        <taxon>Bacillariophycidae</taxon>
        <taxon>Naviculales</taxon>
        <taxon>Naviculaceae</taxon>
        <taxon>Seminavis</taxon>
    </lineage>
</organism>
<keyword evidence="1" id="KW-0880">Kelch repeat</keyword>
<dbReference type="SUPFAM" id="SSF54695">
    <property type="entry name" value="POZ domain"/>
    <property type="match status" value="1"/>
</dbReference>
<dbReference type="Pfam" id="PF00651">
    <property type="entry name" value="BTB"/>
    <property type="match status" value="1"/>
</dbReference>
<evidence type="ECO:0000313" key="5">
    <source>
        <dbReference type="Proteomes" id="UP001153069"/>
    </source>
</evidence>
<proteinExistence type="predicted"/>